<dbReference type="GO" id="GO:0005615">
    <property type="term" value="C:extracellular space"/>
    <property type="evidence" value="ECO:0007669"/>
    <property type="project" value="InterPro"/>
</dbReference>
<dbReference type="InterPro" id="IPR041203">
    <property type="entry name" value="Bact_A2M_MG5"/>
</dbReference>
<dbReference type="PROSITE" id="PS51257">
    <property type="entry name" value="PROKAR_LIPOPROTEIN"/>
    <property type="match status" value="1"/>
</dbReference>
<feature type="domain" description="Alpha-2-macroglobulin" evidence="5">
    <location>
        <begin position="1139"/>
        <end position="1228"/>
    </location>
</feature>
<reference evidence="6" key="2">
    <citation type="submission" date="2020-09" db="EMBL/GenBank/DDBJ databases">
        <authorList>
            <person name="Sun Q."/>
            <person name="Zhou Y."/>
        </authorList>
    </citation>
    <scope>NUCLEOTIDE SEQUENCE</scope>
    <source>
        <strain evidence="6">CGMCC 1.15958</strain>
    </source>
</reference>
<dbReference type="PANTHER" id="PTHR40094">
    <property type="entry name" value="ALPHA-2-MACROGLOBULIN HOMOLOG"/>
    <property type="match status" value="1"/>
</dbReference>
<dbReference type="InterPro" id="IPR011626">
    <property type="entry name" value="Alpha-macroglobulin_TED"/>
</dbReference>
<protein>
    <submittedName>
        <fullName evidence="6">Membrane protein</fullName>
    </submittedName>
</protein>
<dbReference type="Gene3D" id="2.60.40.1930">
    <property type="match status" value="1"/>
</dbReference>
<dbReference type="InterPro" id="IPR002890">
    <property type="entry name" value="MG2"/>
</dbReference>
<dbReference type="SMART" id="SM01359">
    <property type="entry name" value="A2M_N_2"/>
    <property type="match status" value="1"/>
</dbReference>
<keyword evidence="2" id="KW-0732">Signal</keyword>
<gene>
    <name evidence="6" type="ORF">GCM10011514_04350</name>
</gene>
<evidence type="ECO:0000313" key="6">
    <source>
        <dbReference type="EMBL" id="GGD43517.1"/>
    </source>
</evidence>
<dbReference type="Pfam" id="PF07678">
    <property type="entry name" value="TED_complement"/>
    <property type="match status" value="1"/>
</dbReference>
<dbReference type="InterPro" id="IPR008930">
    <property type="entry name" value="Terpenoid_cyclase/PrenylTrfase"/>
</dbReference>
<dbReference type="InterPro" id="IPR011625">
    <property type="entry name" value="A2M_N_BRD"/>
</dbReference>
<dbReference type="CDD" id="cd02891">
    <property type="entry name" value="A2M_like"/>
    <property type="match status" value="1"/>
</dbReference>
<reference evidence="6" key="1">
    <citation type="journal article" date="2014" name="Int. J. Syst. Evol. Microbiol.">
        <title>Complete genome sequence of Corynebacterium casei LMG S-19264T (=DSM 44701T), isolated from a smear-ripened cheese.</title>
        <authorList>
            <consortium name="US DOE Joint Genome Institute (JGI-PGF)"/>
            <person name="Walter F."/>
            <person name="Albersmeier A."/>
            <person name="Kalinowski J."/>
            <person name="Ruckert C."/>
        </authorList>
    </citation>
    <scope>NUCLEOTIDE SEQUENCE</scope>
    <source>
        <strain evidence="6">CGMCC 1.15958</strain>
    </source>
</reference>
<comment type="caution">
    <text evidence="6">The sequence shown here is derived from an EMBL/GenBank/DDBJ whole genome shotgun (WGS) entry which is preliminary data.</text>
</comment>
<evidence type="ECO:0000256" key="1">
    <source>
        <dbReference type="ARBA" id="ARBA00010556"/>
    </source>
</evidence>
<proteinExistence type="inferred from homology"/>
<dbReference type="Pfam" id="PF11974">
    <property type="entry name" value="bMG3"/>
    <property type="match status" value="1"/>
</dbReference>
<dbReference type="InterPro" id="IPR051802">
    <property type="entry name" value="YfhM-like"/>
</dbReference>
<dbReference type="InterPro" id="IPR047565">
    <property type="entry name" value="Alpha-macroglob_thiol-ester_cl"/>
</dbReference>
<accession>A0A917DIW4</accession>
<dbReference type="Pfam" id="PF17973">
    <property type="entry name" value="bMG10"/>
    <property type="match status" value="1"/>
</dbReference>
<evidence type="ECO:0000256" key="2">
    <source>
        <dbReference type="ARBA" id="ARBA00022729"/>
    </source>
</evidence>
<dbReference type="Pfam" id="PF07703">
    <property type="entry name" value="A2M_BRD"/>
    <property type="match status" value="1"/>
</dbReference>
<name>A0A917DIW4_9BACT</name>
<dbReference type="Pfam" id="PF17962">
    <property type="entry name" value="bMG6"/>
    <property type="match status" value="1"/>
</dbReference>
<keyword evidence="3" id="KW-1133">Transmembrane helix</keyword>
<dbReference type="GO" id="GO:0004866">
    <property type="term" value="F:endopeptidase inhibitor activity"/>
    <property type="evidence" value="ECO:0007669"/>
    <property type="project" value="InterPro"/>
</dbReference>
<keyword evidence="7" id="KW-1185">Reference proteome</keyword>
<dbReference type="Pfam" id="PF17972">
    <property type="entry name" value="bMG5"/>
    <property type="match status" value="1"/>
</dbReference>
<feature type="transmembrane region" description="Helical" evidence="3">
    <location>
        <begin position="12"/>
        <end position="30"/>
    </location>
</feature>
<dbReference type="InterPro" id="IPR013783">
    <property type="entry name" value="Ig-like_fold"/>
</dbReference>
<keyword evidence="3" id="KW-0472">Membrane</keyword>
<dbReference type="Proteomes" id="UP000609064">
    <property type="component" value="Unassembled WGS sequence"/>
</dbReference>
<dbReference type="Gene3D" id="2.60.40.3710">
    <property type="match status" value="1"/>
</dbReference>
<dbReference type="InterPro" id="IPR041462">
    <property type="entry name" value="Bact_A2M_MG6"/>
</dbReference>
<dbReference type="SMART" id="SM01419">
    <property type="entry name" value="Thiol-ester_cl"/>
    <property type="match status" value="1"/>
</dbReference>
<sequence>MNPLFSRTKANGFLRIVFFSYLITQISYLFTGCSKLNEVSVAARNFEDEIQLAQNLVFTFNKDLVSDSDLETWQAVEYVRIEPKVEGVFKWSAKNELVFSPSNGFKGATNYRAVLTKNLLSKSTTKNYGLDNESFEFHTPHLKPEKLETYWMKGADNKPVAKVKVDFNYPIQETDVANLLKVQLEDADAKFTLNSTPNDPKLVLALDNAPSLKDESSLKTIIEKGVKIAGSAGSTQEKVELEGVLPSPYVVKVVDIETGFEKNQGFVKVITTQQISGDNLKDAFKIEPAVETQTELTENGFIIKGFFSASEAYTLTIKDNLRGTLGAKLDGEVTKDLFFGEMPASIEFTSKKGLYLSSKGSRNVGIRITNIPKVKLKIVKIYENNLLSYVRNNRYENYDYDGEESRVNGFNYGTDDQGIYSDVIVDRTIETGNLSKVHGVSVLNMPMPEQDKLRGVYLVNLNSNDEYYQNATKLVSVSDLGIIAKKSADGDQLMVFVNSIIDAEPMGDVEIKLISTNNQIMETQKTDSKGVIVFEKLKEKAPNFKLAMITARTEDDFNYMLLEDTQVETSRFEVEGKRANATGLDAFVYGDRDIYRPGEEIHFNTVVRDTKWASASEIPLKIRLILPNGREFKSFLKNTNAQGAVETSIPLDRAAVTGTYTIEILNGNDVLLTSKAVSVEEFMPDRIKVDVTAKDSYKTGETVQMLATATNLFGPPASNRNYEMDFSLKRKAFNAKGFEQYSFDIQNDTKFEHDVRQGSTDENGLAKQAFQIAETYQDMGVLEGKVFVTVFDETGRPLNRVKSFDVFTQNTFYGIALPDYYVGTHVPMTIPLAAVSTDGKPKSAKAEVSVYRIEYQTVVEKTDGVIRYNSKRQEKLVQTKEVSFAAGKSSIKFIPQVSGEYEIRIAQAGAKSYASQGFYAYGYGNTSSSSFEVSNEGQVLMEFDKEKYEVGDKAKVLMKTPFAGKMLVTVEKGTVLEHFYVETDKKSAEIDIKITEEMLPNVYVTATLIRPMKGTDMPLTVAHGFAPMKVEKTANQLPVEIVAVKESRSKRKQKVTIKTKANTELTISVVDEGILQIKNFKTPDIYNYFYQKQALEVSSHDLYQFLFPELSLASSSTGGDGYNLEKRVNPLSNGRTKLVAVWSGILKTGMGGEAEFEFEIPQFSGDLRIMAVAYKDEAFGSANANMKVKDPIVISTGAPRFLSPNDEVIIPVTVTNTTKNATTAQVSVNLTGGLALQGTNNQSITVPAGKEVRTNFSVKAPAAIGTGSIAVVVNGFKEKFSEKVDLTIRPSTSLLKTSMSGVVLAGKTESVNLGNDYMAGTAQASLLVSRLPMVQFAKQLDYLLGYPHGCIEQTVSKAFPQLYFADFTKTIAKNSRSLRVSGENDWNPQFNVQAAIRKVESMQLANGAVSYWQGGDSESWWGTAFAAHFLLEAKKADYEVNEGVWSKMLDYLTTKTSMQDLTETDYIYNETGTWTTRTIARHEMIYSLYTLAMAGKANQPVMNYYKANQTLLTTDERYMLGASFAQIGDEGSFKQLLPKDYVIENTQKQTGGSFASPIRNLAISLNSLVESEPENLQVPKLARILSQAIKSTPYLSTQESVFSFLALGKIAKRTGESSVTASLSVDNKILVNFAGTDLNIEKGIAGKLVNISTKGKGGLYYFSQQEGLSATGSYTEEDNFLKVRRQFLNRNGEPISGSLKQNQLVVVKVSVSSTLGTPVENVVVTDMLPAAFEIENPRLNEDRNMTWIKNASTPQHFDIRDDRINFYTTADATEKTFYYLVRVVSRGKFILGPVSADAMYNGDYRSYSGGGNVIVE</sequence>
<evidence type="ECO:0000259" key="5">
    <source>
        <dbReference type="SMART" id="SM01360"/>
    </source>
</evidence>
<dbReference type="Gene3D" id="2.60.40.10">
    <property type="entry name" value="Immunoglobulins"/>
    <property type="match status" value="1"/>
</dbReference>
<evidence type="ECO:0000256" key="3">
    <source>
        <dbReference type="SAM" id="Phobius"/>
    </source>
</evidence>
<dbReference type="Pfam" id="PF01835">
    <property type="entry name" value="MG2"/>
    <property type="match status" value="1"/>
</dbReference>
<evidence type="ECO:0000259" key="4">
    <source>
        <dbReference type="SMART" id="SM01359"/>
    </source>
</evidence>
<dbReference type="InterPro" id="IPR001599">
    <property type="entry name" value="Macroglobln_a2"/>
</dbReference>
<comment type="similarity">
    <text evidence="1">Belongs to the protease inhibitor I39 (alpha-2-macroglobulin) family. Bacterial alpha-2-macroglobulin subfamily.</text>
</comment>
<evidence type="ECO:0000313" key="7">
    <source>
        <dbReference type="Proteomes" id="UP000609064"/>
    </source>
</evidence>
<keyword evidence="3" id="KW-0812">Transmembrane</keyword>
<dbReference type="Pfam" id="PF00207">
    <property type="entry name" value="A2M"/>
    <property type="match status" value="1"/>
</dbReference>
<dbReference type="SUPFAM" id="SSF48239">
    <property type="entry name" value="Terpenoid cyclases/Protein prenyltransferases"/>
    <property type="match status" value="1"/>
</dbReference>
<dbReference type="InterPro" id="IPR041246">
    <property type="entry name" value="Bact_MG10"/>
</dbReference>
<dbReference type="InterPro" id="IPR021868">
    <property type="entry name" value="Alpha_2_Macroglob_MG3"/>
</dbReference>
<dbReference type="Gene3D" id="1.50.10.20">
    <property type="match status" value="1"/>
</dbReference>
<dbReference type="PANTHER" id="PTHR40094:SF1">
    <property type="entry name" value="UBIQUITIN DOMAIN-CONTAINING PROTEIN"/>
    <property type="match status" value="1"/>
</dbReference>
<dbReference type="SMART" id="SM01360">
    <property type="entry name" value="A2M"/>
    <property type="match status" value="1"/>
</dbReference>
<dbReference type="EMBL" id="BMKK01000001">
    <property type="protein sequence ID" value="GGD43517.1"/>
    <property type="molecule type" value="Genomic_DNA"/>
</dbReference>
<dbReference type="RefSeq" id="WP_188764199.1">
    <property type="nucleotide sequence ID" value="NZ_BMKK01000001.1"/>
</dbReference>
<feature type="domain" description="Alpha-2-macroglobulin bait region" evidence="4">
    <location>
        <begin position="939"/>
        <end position="1077"/>
    </location>
</feature>
<organism evidence="6 7">
    <name type="scientific">Emticicia aquatilis</name>
    <dbReference type="NCBI Taxonomy" id="1537369"/>
    <lineage>
        <taxon>Bacteria</taxon>
        <taxon>Pseudomonadati</taxon>
        <taxon>Bacteroidota</taxon>
        <taxon>Cytophagia</taxon>
        <taxon>Cytophagales</taxon>
        <taxon>Leadbetterellaceae</taxon>
        <taxon>Emticicia</taxon>
    </lineage>
</organism>